<proteinExistence type="inferred from homology"/>
<evidence type="ECO:0000256" key="9">
    <source>
        <dbReference type="ARBA" id="ARBA00022989"/>
    </source>
</evidence>
<reference evidence="18 19" key="1">
    <citation type="journal article" date="2020" name="Nat. Food">
        <title>A phased Vanilla planifolia genome enables genetic improvement of flavour and production.</title>
        <authorList>
            <person name="Hasing T."/>
            <person name="Tang H."/>
            <person name="Brym M."/>
            <person name="Khazi F."/>
            <person name="Huang T."/>
            <person name="Chambers A.H."/>
        </authorList>
    </citation>
    <scope>NUCLEOTIDE SEQUENCE [LARGE SCALE GENOMIC DNA]</scope>
    <source>
        <tissue evidence="18">Leaf</tissue>
    </source>
</reference>
<evidence type="ECO:0000259" key="16">
    <source>
        <dbReference type="Pfam" id="PF00732"/>
    </source>
</evidence>
<name>A0A835R893_VANPL</name>
<comment type="subcellular location">
    <subcellularLocation>
        <location evidence="3 12">Membrane</location>
    </subcellularLocation>
</comment>
<feature type="domain" description="Glucose-methanol-choline oxidoreductase N-terminal" evidence="16">
    <location>
        <begin position="293"/>
        <end position="513"/>
    </location>
</feature>
<evidence type="ECO:0000256" key="15">
    <source>
        <dbReference type="SAM" id="MobiDB-lite"/>
    </source>
</evidence>
<comment type="similarity">
    <text evidence="4 12">Belongs to the GMC oxidoreductase family.</text>
</comment>
<comment type="caution">
    <text evidence="18">The sequence shown here is derived from an EMBL/GenBank/DDBJ whole genome shotgun (WGS) entry which is preliminary data.</text>
</comment>
<evidence type="ECO:0000256" key="12">
    <source>
        <dbReference type="PIRNR" id="PIRNR028937"/>
    </source>
</evidence>
<evidence type="ECO:0000256" key="11">
    <source>
        <dbReference type="ARBA" id="ARBA00023136"/>
    </source>
</evidence>
<dbReference type="AlphaFoldDB" id="A0A835R893"/>
<evidence type="ECO:0000256" key="13">
    <source>
        <dbReference type="PIRSR" id="PIRSR028937-1"/>
    </source>
</evidence>
<keyword evidence="10 12" id="KW-0560">Oxidoreductase</keyword>
<dbReference type="SUPFAM" id="SSF51905">
    <property type="entry name" value="FAD/NAD(P)-binding domain"/>
    <property type="match status" value="1"/>
</dbReference>
<evidence type="ECO:0000259" key="17">
    <source>
        <dbReference type="Pfam" id="PF05199"/>
    </source>
</evidence>
<organism evidence="18 19">
    <name type="scientific">Vanilla planifolia</name>
    <name type="common">Vanilla</name>
    <dbReference type="NCBI Taxonomy" id="51239"/>
    <lineage>
        <taxon>Eukaryota</taxon>
        <taxon>Viridiplantae</taxon>
        <taxon>Streptophyta</taxon>
        <taxon>Embryophyta</taxon>
        <taxon>Tracheophyta</taxon>
        <taxon>Spermatophyta</taxon>
        <taxon>Magnoliopsida</taxon>
        <taxon>Liliopsida</taxon>
        <taxon>Asparagales</taxon>
        <taxon>Orchidaceae</taxon>
        <taxon>Vanilloideae</taxon>
        <taxon>Vanilleae</taxon>
        <taxon>Vanilla</taxon>
    </lineage>
</organism>
<dbReference type="InterPro" id="IPR000172">
    <property type="entry name" value="GMC_OxRdtase_N"/>
</dbReference>
<gene>
    <name evidence="18" type="ORF">HPP92_008550</name>
</gene>
<keyword evidence="6" id="KW-0285">Flavoprotein</keyword>
<evidence type="ECO:0000313" key="18">
    <source>
        <dbReference type="EMBL" id="KAG0484471.1"/>
    </source>
</evidence>
<keyword evidence="19" id="KW-1185">Reference proteome</keyword>
<evidence type="ECO:0000256" key="10">
    <source>
        <dbReference type="ARBA" id="ARBA00023002"/>
    </source>
</evidence>
<accession>A0A835R893</accession>
<evidence type="ECO:0000256" key="5">
    <source>
        <dbReference type="ARBA" id="ARBA00013125"/>
    </source>
</evidence>
<feature type="region of interest" description="Disordered" evidence="15">
    <location>
        <begin position="1"/>
        <end position="22"/>
    </location>
</feature>
<feature type="compositionally biased region" description="Basic and acidic residues" evidence="15">
    <location>
        <begin position="1"/>
        <end position="10"/>
    </location>
</feature>
<dbReference type="GO" id="GO:0050660">
    <property type="term" value="F:flavin adenine dinucleotide binding"/>
    <property type="evidence" value="ECO:0007669"/>
    <property type="project" value="InterPro"/>
</dbReference>
<dbReference type="GO" id="GO:0046577">
    <property type="term" value="F:long-chain-alcohol oxidase activity"/>
    <property type="evidence" value="ECO:0007669"/>
    <property type="project" value="UniProtKB-EC"/>
</dbReference>
<dbReference type="InterPro" id="IPR036188">
    <property type="entry name" value="FAD/NAD-bd_sf"/>
</dbReference>
<dbReference type="EC" id="1.1.3.20" evidence="5 12"/>
<sequence>MDHMEAEKSSRRGHPLLRGGMKKETYSHGFSRSQMEALSAMCEAFIPALSAEEICSSDGKEDTPNKHLIAFYAASACQSPVPDEVADLMERRGQKEGNLLVKIVLWMLGFRLGTLLLCGSSSFSERFPFINKFSDMSVEKREEVLLKWSRARLRFPLRITFLMVKIFCCFIFYSMTNEKSENPSWKAIGYSLPIDKEPKISKKSRPLDKGIVETAKHDDSSLLSTLTEKGLKVRTDPHQNLYTIDCDAVIVGSGCGGAVAASVLANSGYKVLVIEKGNYFTSEDYTSLEAPSYDQLYESGGILSTLDASMMILAGSTVGGGSAVNWSASIRTPQHVLDEWSDEHKLHVFGSLEYQSAMDKVCQRIGVTENCAEEGFQNKVLRKGCQKLGLEAKPVPRNAPENHYCGSCCFGCRTGDKRGTDTTWLVDAVNSGAVILTGCKAEKFVFENNLSGEKKNKKCVGLIAKMLGKDIMGRIRIQAKVVVSACGSLLTPPLMISSGLENRNIGKNLHLHPSSMVWGYFPESVSDLKGTKFEGGIITSLCKSSQRAIIETPALGPSSFATLFPWVSGQGMKERMTKYSRTVHLFALVRDRGSGTLEGEGRITYQFDPRDKEDIREALRQALRILVAAGATEVGTHRSDGQRLSCRGVEGRKLEEFLDDVCDVGGVRSSEETWTLHCSAHQMGSCRMGRNAERVWLTREGELGGRRTLRL</sequence>
<dbReference type="Pfam" id="PF05199">
    <property type="entry name" value="GMC_oxred_C"/>
    <property type="match status" value="1"/>
</dbReference>
<evidence type="ECO:0000256" key="6">
    <source>
        <dbReference type="ARBA" id="ARBA00022630"/>
    </source>
</evidence>
<dbReference type="EMBL" id="JADCNL010000004">
    <property type="protein sequence ID" value="KAG0484471.1"/>
    <property type="molecule type" value="Genomic_DNA"/>
</dbReference>
<dbReference type="PIRSF" id="PIRSF028937">
    <property type="entry name" value="Lg_Ch_AO"/>
    <property type="match status" value="1"/>
</dbReference>
<evidence type="ECO:0000313" key="19">
    <source>
        <dbReference type="Proteomes" id="UP000636800"/>
    </source>
</evidence>
<comment type="function">
    <text evidence="2 12">Long-chain fatty alcohol oxidase involved in the omega-oxidation pathway of lipid degradation.</text>
</comment>
<evidence type="ECO:0000256" key="1">
    <source>
        <dbReference type="ARBA" id="ARBA00000920"/>
    </source>
</evidence>
<feature type="domain" description="Glucose-methanol-choline oxidoreductase C-terminal" evidence="17">
    <location>
        <begin position="602"/>
        <end position="693"/>
    </location>
</feature>
<dbReference type="InterPro" id="IPR007867">
    <property type="entry name" value="GMC_OxRtase_C"/>
</dbReference>
<feature type="binding site" evidence="14">
    <location>
        <begin position="246"/>
        <end position="261"/>
    </location>
    <ligand>
        <name>FAD</name>
        <dbReference type="ChEBI" id="CHEBI:57692"/>
    </ligand>
</feature>
<feature type="active site" description="Proton acceptor" evidence="13">
    <location>
        <position position="681"/>
    </location>
</feature>
<evidence type="ECO:0000256" key="2">
    <source>
        <dbReference type="ARBA" id="ARBA00003842"/>
    </source>
</evidence>
<keyword evidence="7" id="KW-0812">Transmembrane</keyword>
<evidence type="ECO:0000256" key="14">
    <source>
        <dbReference type="PIRSR" id="PIRSR028937-2"/>
    </source>
</evidence>
<dbReference type="GO" id="GO:0016020">
    <property type="term" value="C:membrane"/>
    <property type="evidence" value="ECO:0007669"/>
    <property type="project" value="UniProtKB-SubCell"/>
</dbReference>
<dbReference type="PANTHER" id="PTHR46056:SF12">
    <property type="entry name" value="LONG-CHAIN-ALCOHOL OXIDASE"/>
    <property type="match status" value="1"/>
</dbReference>
<dbReference type="PANTHER" id="PTHR46056">
    <property type="entry name" value="LONG-CHAIN-ALCOHOL OXIDASE"/>
    <property type="match status" value="1"/>
</dbReference>
<keyword evidence="11 12" id="KW-0472">Membrane</keyword>
<comment type="catalytic activity">
    <reaction evidence="1 12">
        <text>a long-chain primary fatty alcohol + O2 = a long-chain fatty aldehyde + H2O2</text>
        <dbReference type="Rhea" id="RHEA:22756"/>
        <dbReference type="ChEBI" id="CHEBI:15379"/>
        <dbReference type="ChEBI" id="CHEBI:16240"/>
        <dbReference type="ChEBI" id="CHEBI:17176"/>
        <dbReference type="ChEBI" id="CHEBI:77396"/>
        <dbReference type="EC" id="1.1.3.20"/>
    </reaction>
</comment>
<dbReference type="InterPro" id="IPR012400">
    <property type="entry name" value="Long_Oxdase"/>
</dbReference>
<protein>
    <recommendedName>
        <fullName evidence="5 12">Long-chain-alcohol oxidase</fullName>
        <ecNumber evidence="5 12">1.1.3.20</ecNumber>
    </recommendedName>
</protein>
<evidence type="ECO:0000256" key="7">
    <source>
        <dbReference type="ARBA" id="ARBA00022692"/>
    </source>
</evidence>
<keyword evidence="8 14" id="KW-0274">FAD</keyword>
<dbReference type="Proteomes" id="UP000636800">
    <property type="component" value="Unassembled WGS sequence"/>
</dbReference>
<dbReference type="Gene3D" id="3.50.50.60">
    <property type="entry name" value="FAD/NAD(P)-binding domain"/>
    <property type="match status" value="1"/>
</dbReference>
<dbReference type="Pfam" id="PF13450">
    <property type="entry name" value="NAD_binding_8"/>
    <property type="match status" value="1"/>
</dbReference>
<evidence type="ECO:0000256" key="8">
    <source>
        <dbReference type="ARBA" id="ARBA00022827"/>
    </source>
</evidence>
<dbReference type="Pfam" id="PF00732">
    <property type="entry name" value="GMC_oxred_N"/>
    <property type="match status" value="1"/>
</dbReference>
<keyword evidence="9" id="KW-1133">Transmembrane helix</keyword>
<evidence type="ECO:0000256" key="3">
    <source>
        <dbReference type="ARBA" id="ARBA00004370"/>
    </source>
</evidence>
<evidence type="ECO:0000256" key="4">
    <source>
        <dbReference type="ARBA" id="ARBA00010790"/>
    </source>
</evidence>